<dbReference type="Pfam" id="PF13881">
    <property type="entry name" value="Rad60-SLD_2"/>
    <property type="match status" value="1"/>
</dbReference>
<dbReference type="AlphaFoldDB" id="A0A2R5GYW2"/>
<comment type="caution">
    <text evidence="2">The sequence shown here is derived from an EMBL/GenBank/DDBJ whole genome shotgun (WGS) entry which is preliminary data.</text>
</comment>
<dbReference type="OrthoDB" id="1043111at2759"/>
<dbReference type="Gene3D" id="3.10.20.90">
    <property type="entry name" value="Phosphatidylinositol 3-kinase Catalytic Subunit, Chain A, domain 1"/>
    <property type="match status" value="1"/>
</dbReference>
<gene>
    <name evidence="2" type="ORF">FCC1311_112302</name>
</gene>
<keyword evidence="3" id="KW-1185">Reference proteome</keyword>
<evidence type="ECO:0000313" key="3">
    <source>
        <dbReference type="Proteomes" id="UP000241890"/>
    </source>
</evidence>
<dbReference type="InterPro" id="IPR039540">
    <property type="entry name" value="UBL3-like_ubiquitin_dom"/>
</dbReference>
<evidence type="ECO:0000259" key="1">
    <source>
        <dbReference type="Pfam" id="PF13881"/>
    </source>
</evidence>
<evidence type="ECO:0000313" key="2">
    <source>
        <dbReference type="EMBL" id="GBG35008.1"/>
    </source>
</evidence>
<dbReference type="EMBL" id="BEYU01000251">
    <property type="protein sequence ID" value="GBG35008.1"/>
    <property type="molecule type" value="Genomic_DNA"/>
</dbReference>
<dbReference type="SUPFAM" id="SSF54236">
    <property type="entry name" value="Ubiquitin-like"/>
    <property type="match status" value="1"/>
</dbReference>
<reference evidence="2 3" key="1">
    <citation type="submission" date="2017-12" db="EMBL/GenBank/DDBJ databases">
        <title>Sequencing, de novo assembly and annotation of complete genome of a new Thraustochytrid species, strain FCC1311.</title>
        <authorList>
            <person name="Sedici K."/>
            <person name="Godart F."/>
            <person name="Aiese Cigliano R."/>
            <person name="Sanseverino W."/>
            <person name="Barakat M."/>
            <person name="Ortet P."/>
            <person name="Marechal E."/>
            <person name="Cagnac O."/>
            <person name="Amato A."/>
        </authorList>
    </citation>
    <scope>NUCLEOTIDE SEQUENCE [LARGE SCALE GENOMIC DNA]</scope>
</reference>
<dbReference type="InterPro" id="IPR029071">
    <property type="entry name" value="Ubiquitin-like_domsf"/>
</dbReference>
<accession>A0A2R5GYW2</accession>
<name>A0A2R5GYW2_9STRA</name>
<dbReference type="InParanoid" id="A0A2R5GYW2"/>
<sequence>MLQGAAKKMGKSADQLSLRFLFANYDGVYVILDFDMDTPQEEVKYALLENWPDDVEKPSDVRRMRLLCMGKELENSSTKTLRHAKIPAYSTHPTPVNVSVLPKHMATPAQDDADTETGAKAQGCCVVM</sequence>
<dbReference type="Proteomes" id="UP000241890">
    <property type="component" value="Unassembled WGS sequence"/>
</dbReference>
<organism evidence="2 3">
    <name type="scientific">Hondaea fermentalgiana</name>
    <dbReference type="NCBI Taxonomy" id="2315210"/>
    <lineage>
        <taxon>Eukaryota</taxon>
        <taxon>Sar</taxon>
        <taxon>Stramenopiles</taxon>
        <taxon>Bigyra</taxon>
        <taxon>Labyrinthulomycetes</taxon>
        <taxon>Thraustochytrida</taxon>
        <taxon>Thraustochytriidae</taxon>
        <taxon>Hondaea</taxon>
    </lineage>
</organism>
<protein>
    <recommendedName>
        <fullName evidence="1">UBL3-like ubiquitin domain-containing protein</fullName>
    </recommendedName>
</protein>
<feature type="domain" description="UBL3-like ubiquitin" evidence="1">
    <location>
        <begin position="14"/>
        <end position="125"/>
    </location>
</feature>
<proteinExistence type="predicted"/>